<evidence type="ECO:0000259" key="12">
    <source>
        <dbReference type="PROSITE" id="PS50893"/>
    </source>
</evidence>
<feature type="compositionally biased region" description="Polar residues" evidence="10">
    <location>
        <begin position="11"/>
        <end position="23"/>
    </location>
</feature>
<dbReference type="CDD" id="cd18577">
    <property type="entry name" value="ABC_6TM_Pgp_ABCB1_D1_like"/>
    <property type="match status" value="1"/>
</dbReference>
<feature type="domain" description="ABC transporter" evidence="12">
    <location>
        <begin position="1154"/>
        <end position="1395"/>
    </location>
</feature>
<proteinExistence type="inferred from homology"/>
<evidence type="ECO:0000256" key="2">
    <source>
        <dbReference type="ARBA" id="ARBA00007577"/>
    </source>
</evidence>
<dbReference type="Gene3D" id="1.20.1560.10">
    <property type="entry name" value="ABC transporter type 1, transmembrane domain"/>
    <property type="match status" value="1"/>
</dbReference>
<dbReference type="GO" id="GO:0090374">
    <property type="term" value="P:oligopeptide export from mitochondrion"/>
    <property type="evidence" value="ECO:0007669"/>
    <property type="project" value="TreeGrafter"/>
</dbReference>
<feature type="transmembrane region" description="Helical" evidence="11">
    <location>
        <begin position="866"/>
        <end position="887"/>
    </location>
</feature>
<dbReference type="PROSITE" id="PS50893">
    <property type="entry name" value="ABC_TRANSPORTER_2"/>
    <property type="match status" value="2"/>
</dbReference>
<dbReference type="SMART" id="SM00382">
    <property type="entry name" value="AAA"/>
    <property type="match status" value="2"/>
</dbReference>
<dbReference type="PANTHER" id="PTHR43394:SF11">
    <property type="entry name" value="ATP-BINDING CASSETTE TRANSPORTER"/>
    <property type="match status" value="1"/>
</dbReference>
<sequence length="1400" mass="150572">MRLRTARKASEQAQQSSGPSNPDTIEALQYRNNGGSIDEHEKDKLGSKPASSNGSASPTLPGSSDSVKVEIDSDSRSSQDDAASLAKTSYWYIFRYASKRQFLLNLFGLFMAVASGAAQPLMTIFIGKISGVFLQYTSAIKSGNHLDYEAAKAQVYKTINRDATIILYLGIGLFFSSMVYMAIFSYTSERIASNIRYAYLFALLHKSIDFFERYGQGTVAAKIGSDVHLIQIGIGEKLPMAIMYLSTFLSAAAVAFSLSWRLSLVLLPIAPLILFSGAVMGVLTKKTKLVELGCVAKAASRAEEAFNGIKILKAFSKEHVLSNEYDKLTVDTKTAGAKAGGIQGTGVGALLFIIYSGYALAFFYGATLIARGELPPGRIISVVFANFTGAFAIANFFQMLEAFTMATASATAIFDTIKQDSDLANASELRSIEDKQDSGRKLDRGYNAELSLDGVSFAYPSKPDRPVLQDLSLRFRNGVPTAIVGLSGSGKSTIFALLQRFYEPTEGAIRLDGVDVRDLSVDWLRSEVGVVEQQPTLFAISIRANIELGLPERKNRTEEELQTLVVQAAKKANAHDFITALAHGYETEVGSQGFLLSGGQKQRIAIARALIRDPKILLLDEATSALDSNSEAAVQAALDEAAKDRTTIIISHRLSTVRNASHIIVLGPDGIIEQGSHQELSVKQGGAFAGMLQHQDDVTQTGPDAVEPVSTTQWLSPPHQEGSNVVHSLDLPRPATAKRSTEARRHFSVQPRFPFVQSEGAPALAQTASSGVVAEENSPEHAENTAEEVQTKGLRSLFHLLLKDPETGKLGGLYLLGALCAALIGAVYPIYAILFGTAMEDYAPCNTSNGHPCPEPARHVMLHNNLISSGSFFIVAVGCVVISFFHVRSLYIAGSRVTHRLRVLVFQSLLCLDASFFDDPANTSNDLASSLSTISQGVYGGLGPTLGSIVQSLATVAVGYTVAIGYGWRLALVVIASTPLTITAGLMRLRVLVLKESRTKKAHANTTQQACEAIGAIRTVASFNLQPQTLEMYRFNLERASRSLLPTIGFSSVLFAVSQCVQLLVTSLAFWYGGRELAVGNTSSKGFFTILISVVYGSVQVGNVFNYSADFSSAHSAACRSLSIMKQAKEVADANAEGKDFDSKADETVANAQISLENVTFRYPQRPTAVVLDNLSMTIEAGSFCAIIGGSGSGKSTVLQLIERFYTPESGRVLLDSQSIVEGDPAKFRRHLSYVPQEPTLFEGTIGWNIALGATDLDPSKVPLAKIQEAAELAQLGDLLASLPEGLNTQLSARGVQMSGGQKQRIAIARAIIRDPKVLLLDEATSALDPASERAVQSALDSVSQGRTTIAVAHRLSTIVKADKVIVMQAGKVVEQGSPRELFRRDGHFANMCRLQGVSF</sequence>
<name>A0A127ZHR0_9BASI</name>
<dbReference type="InterPro" id="IPR036640">
    <property type="entry name" value="ABC1_TM_sf"/>
</dbReference>
<dbReference type="Pfam" id="PF00005">
    <property type="entry name" value="ABC_tran"/>
    <property type="match status" value="2"/>
</dbReference>
<evidence type="ECO:0000256" key="8">
    <source>
        <dbReference type="ARBA" id="ARBA00022989"/>
    </source>
</evidence>
<dbReference type="PROSITE" id="PS50929">
    <property type="entry name" value="ABC_TM1F"/>
    <property type="match status" value="2"/>
</dbReference>
<feature type="transmembrane region" description="Helical" evidence="11">
    <location>
        <begin position="102"/>
        <end position="126"/>
    </location>
</feature>
<dbReference type="InterPro" id="IPR039421">
    <property type="entry name" value="Type_1_exporter"/>
</dbReference>
<evidence type="ECO:0000256" key="1">
    <source>
        <dbReference type="ARBA" id="ARBA00004141"/>
    </source>
</evidence>
<feature type="domain" description="ABC transporter" evidence="12">
    <location>
        <begin position="450"/>
        <end position="693"/>
    </location>
</feature>
<feature type="compositionally biased region" description="Basic and acidic residues" evidence="10">
    <location>
        <begin position="37"/>
        <end position="46"/>
    </location>
</feature>
<keyword evidence="6" id="KW-0547">Nucleotide-binding</keyword>
<dbReference type="SUPFAM" id="SSF90123">
    <property type="entry name" value="ABC transporter transmembrane region"/>
    <property type="match status" value="2"/>
</dbReference>
<dbReference type="OrthoDB" id="6500128at2759"/>
<feature type="domain" description="ABC transmembrane type-1" evidence="13">
    <location>
        <begin position="106"/>
        <end position="405"/>
    </location>
</feature>
<evidence type="ECO:0000256" key="9">
    <source>
        <dbReference type="ARBA" id="ARBA00023136"/>
    </source>
</evidence>
<keyword evidence="4 11" id="KW-0812">Transmembrane</keyword>
<evidence type="ECO:0000256" key="3">
    <source>
        <dbReference type="ARBA" id="ARBA00022448"/>
    </source>
</evidence>
<dbReference type="PANTHER" id="PTHR43394">
    <property type="entry name" value="ATP-DEPENDENT PERMEASE MDL1, MITOCHONDRIAL"/>
    <property type="match status" value="1"/>
</dbReference>
<dbReference type="GO" id="GO:0005743">
    <property type="term" value="C:mitochondrial inner membrane"/>
    <property type="evidence" value="ECO:0007669"/>
    <property type="project" value="TreeGrafter"/>
</dbReference>
<dbReference type="InterPro" id="IPR017871">
    <property type="entry name" value="ABC_transporter-like_CS"/>
</dbReference>
<keyword evidence="5" id="KW-0677">Repeat</keyword>
<feature type="transmembrane region" description="Helical" evidence="11">
    <location>
        <begin position="379"/>
        <end position="397"/>
    </location>
</feature>
<feature type="transmembrane region" description="Helical" evidence="11">
    <location>
        <begin position="238"/>
        <end position="258"/>
    </location>
</feature>
<keyword evidence="8 11" id="KW-1133">Transmembrane helix</keyword>
<keyword evidence="9 11" id="KW-0472">Membrane</keyword>
<accession>A0A127ZHR0</accession>
<evidence type="ECO:0000256" key="4">
    <source>
        <dbReference type="ARBA" id="ARBA00022692"/>
    </source>
</evidence>
<evidence type="ECO:0000313" key="14">
    <source>
        <dbReference type="EMBL" id="CDU25003.1"/>
    </source>
</evidence>
<feature type="domain" description="ABC transmembrane type-1" evidence="13">
    <location>
        <begin position="815"/>
        <end position="1113"/>
    </location>
</feature>
<feature type="transmembrane region" description="Helical" evidence="11">
    <location>
        <begin position="347"/>
        <end position="367"/>
    </location>
</feature>
<dbReference type="GO" id="GO:0005524">
    <property type="term" value="F:ATP binding"/>
    <property type="evidence" value="ECO:0007669"/>
    <property type="project" value="UniProtKB-KW"/>
</dbReference>
<dbReference type="InterPro" id="IPR011527">
    <property type="entry name" value="ABC1_TM_dom"/>
</dbReference>
<gene>
    <name evidence="14" type="ORF">SPSC_04836</name>
</gene>
<feature type="transmembrane region" description="Helical" evidence="11">
    <location>
        <begin position="165"/>
        <end position="186"/>
    </location>
</feature>
<keyword evidence="7" id="KW-0067">ATP-binding</keyword>
<feature type="transmembrane region" description="Helical" evidence="11">
    <location>
        <begin position="1044"/>
        <end position="1074"/>
    </location>
</feature>
<feature type="compositionally biased region" description="Polar residues" evidence="10">
    <location>
        <begin position="49"/>
        <end position="66"/>
    </location>
</feature>
<dbReference type="Pfam" id="PF00664">
    <property type="entry name" value="ABC_membrane"/>
    <property type="match status" value="2"/>
</dbReference>
<feature type="transmembrane region" description="Helical" evidence="11">
    <location>
        <begin position="970"/>
        <end position="991"/>
    </location>
</feature>
<evidence type="ECO:0000256" key="6">
    <source>
        <dbReference type="ARBA" id="ARBA00022741"/>
    </source>
</evidence>
<feature type="transmembrane region" description="Helical" evidence="11">
    <location>
        <begin position="264"/>
        <end position="283"/>
    </location>
</feature>
<evidence type="ECO:0000256" key="7">
    <source>
        <dbReference type="ARBA" id="ARBA00022840"/>
    </source>
</evidence>
<dbReference type="InterPro" id="IPR003439">
    <property type="entry name" value="ABC_transporter-like_ATP-bd"/>
</dbReference>
<keyword evidence="3" id="KW-0813">Transport</keyword>
<dbReference type="EMBL" id="LK056681">
    <property type="protein sequence ID" value="CDU25003.1"/>
    <property type="molecule type" value="Genomic_DNA"/>
</dbReference>
<comment type="similarity">
    <text evidence="2">Belongs to the ABC transporter superfamily. ABCB family. Multidrug resistance exporter (TC 3.A.1.201) subfamily.</text>
</comment>
<dbReference type="SUPFAM" id="SSF52540">
    <property type="entry name" value="P-loop containing nucleoside triphosphate hydrolases"/>
    <property type="match status" value="2"/>
</dbReference>
<comment type="subcellular location">
    <subcellularLocation>
        <location evidence="1">Membrane</location>
        <topology evidence="1">Multi-pass membrane protein</topology>
    </subcellularLocation>
</comment>
<evidence type="ECO:0000256" key="11">
    <source>
        <dbReference type="SAM" id="Phobius"/>
    </source>
</evidence>
<dbReference type="CDD" id="cd18578">
    <property type="entry name" value="ABC_6TM_Pgp_ABCB1_D2_like"/>
    <property type="match status" value="1"/>
</dbReference>
<dbReference type="GO" id="GO:0015421">
    <property type="term" value="F:ABC-type oligopeptide transporter activity"/>
    <property type="evidence" value="ECO:0007669"/>
    <property type="project" value="TreeGrafter"/>
</dbReference>
<protein>
    <submittedName>
        <fullName evidence="14">Probable ABC transporter</fullName>
    </submittedName>
</protein>
<dbReference type="CDD" id="cd03249">
    <property type="entry name" value="ABC_MTABC3_MDL1_MDL2"/>
    <property type="match status" value="1"/>
</dbReference>
<feature type="region of interest" description="Disordered" evidence="10">
    <location>
        <begin position="1"/>
        <end position="75"/>
    </location>
</feature>
<dbReference type="Gene3D" id="3.40.50.300">
    <property type="entry name" value="P-loop containing nucleotide triphosphate hydrolases"/>
    <property type="match status" value="2"/>
</dbReference>
<evidence type="ECO:0000256" key="10">
    <source>
        <dbReference type="SAM" id="MobiDB-lite"/>
    </source>
</evidence>
<reference evidence="14" key="1">
    <citation type="submission" date="2014-06" db="EMBL/GenBank/DDBJ databases">
        <authorList>
            <person name="Ju J."/>
            <person name="Zhang J."/>
        </authorList>
    </citation>
    <scope>NUCLEOTIDE SEQUENCE</scope>
    <source>
        <strain evidence="14">SscI8</strain>
    </source>
</reference>
<dbReference type="PROSITE" id="PS00211">
    <property type="entry name" value="ABC_TRANSPORTER_1"/>
    <property type="match status" value="2"/>
</dbReference>
<feature type="transmembrane region" description="Helical" evidence="11">
    <location>
        <begin position="813"/>
        <end position="834"/>
    </location>
</feature>
<dbReference type="GO" id="GO:0016887">
    <property type="term" value="F:ATP hydrolysis activity"/>
    <property type="evidence" value="ECO:0007669"/>
    <property type="project" value="InterPro"/>
</dbReference>
<dbReference type="InterPro" id="IPR027417">
    <property type="entry name" value="P-loop_NTPase"/>
</dbReference>
<evidence type="ECO:0000256" key="5">
    <source>
        <dbReference type="ARBA" id="ARBA00022737"/>
    </source>
</evidence>
<evidence type="ECO:0000259" key="13">
    <source>
        <dbReference type="PROSITE" id="PS50929"/>
    </source>
</evidence>
<feature type="transmembrane region" description="Helical" evidence="11">
    <location>
        <begin position="1086"/>
        <end position="1105"/>
    </location>
</feature>
<organism evidence="14">
    <name type="scientific">Sporisorium scitamineum</name>
    <dbReference type="NCBI Taxonomy" id="49012"/>
    <lineage>
        <taxon>Eukaryota</taxon>
        <taxon>Fungi</taxon>
        <taxon>Dikarya</taxon>
        <taxon>Basidiomycota</taxon>
        <taxon>Ustilaginomycotina</taxon>
        <taxon>Ustilaginomycetes</taxon>
        <taxon>Ustilaginales</taxon>
        <taxon>Ustilaginaceae</taxon>
        <taxon>Sporisorium</taxon>
    </lineage>
</organism>
<dbReference type="InterPro" id="IPR003593">
    <property type="entry name" value="AAA+_ATPase"/>
</dbReference>
<dbReference type="FunFam" id="3.40.50.300:FF:000967">
    <property type="entry name" value="ABC multidrug transporter mdr4"/>
    <property type="match status" value="2"/>
</dbReference>